<dbReference type="InterPro" id="IPR009075">
    <property type="entry name" value="AcylCo_DH/oxidase_C"/>
</dbReference>
<feature type="domain" description="Acyl-CoA dehydrogenase/oxidase N-terminal" evidence="7">
    <location>
        <begin position="36"/>
        <end position="141"/>
    </location>
</feature>
<dbReference type="Gene3D" id="1.20.140.10">
    <property type="entry name" value="Butyryl-CoA Dehydrogenase, subunit A, domain 3"/>
    <property type="match status" value="1"/>
</dbReference>
<dbReference type="InterPro" id="IPR046373">
    <property type="entry name" value="Acyl-CoA_Oxase/DH_mid-dom_sf"/>
</dbReference>
<evidence type="ECO:0000259" key="6">
    <source>
        <dbReference type="Pfam" id="PF02770"/>
    </source>
</evidence>
<dbReference type="SUPFAM" id="SSF56645">
    <property type="entry name" value="Acyl-CoA dehydrogenase NM domain-like"/>
    <property type="match status" value="1"/>
</dbReference>
<evidence type="ECO:0000259" key="5">
    <source>
        <dbReference type="Pfam" id="PF00441"/>
    </source>
</evidence>
<dbReference type="InterPro" id="IPR036250">
    <property type="entry name" value="AcylCo_DH-like_C"/>
</dbReference>
<dbReference type="Pfam" id="PF00441">
    <property type="entry name" value="Acyl-CoA_dh_1"/>
    <property type="match status" value="1"/>
</dbReference>
<evidence type="ECO:0000259" key="7">
    <source>
        <dbReference type="Pfam" id="PF02771"/>
    </source>
</evidence>
<gene>
    <name evidence="8" type="ORF">METZ01_LOCUS25308</name>
</gene>
<reference evidence="8" key="1">
    <citation type="submission" date="2018-05" db="EMBL/GenBank/DDBJ databases">
        <authorList>
            <person name="Lanie J.A."/>
            <person name="Ng W.-L."/>
            <person name="Kazmierczak K.M."/>
            <person name="Andrzejewski T.M."/>
            <person name="Davidsen T.M."/>
            <person name="Wayne K.J."/>
            <person name="Tettelin H."/>
            <person name="Glass J.I."/>
            <person name="Rusch D."/>
            <person name="Podicherti R."/>
            <person name="Tsui H.-C.T."/>
            <person name="Winkler M.E."/>
        </authorList>
    </citation>
    <scope>NUCLEOTIDE SEQUENCE</scope>
</reference>
<evidence type="ECO:0000256" key="4">
    <source>
        <dbReference type="ARBA" id="ARBA00022827"/>
    </source>
</evidence>
<dbReference type="SUPFAM" id="SSF47203">
    <property type="entry name" value="Acyl-CoA dehydrogenase C-terminal domain-like"/>
    <property type="match status" value="1"/>
</dbReference>
<dbReference type="InterPro" id="IPR006091">
    <property type="entry name" value="Acyl-CoA_Oxase/DH_mid-dom"/>
</dbReference>
<accession>A0A381Q0Q7</accession>
<dbReference type="PANTHER" id="PTHR43884:SF12">
    <property type="entry name" value="ISOVALERYL-COA DEHYDROGENASE, MITOCHONDRIAL-RELATED"/>
    <property type="match status" value="1"/>
</dbReference>
<dbReference type="Pfam" id="PF02771">
    <property type="entry name" value="Acyl-CoA_dh_N"/>
    <property type="match status" value="1"/>
</dbReference>
<protein>
    <recommendedName>
        <fullName evidence="9">Acyl-CoA dehydrogenase/oxidase C-terminal domain-containing protein</fullName>
    </recommendedName>
</protein>
<dbReference type="InterPro" id="IPR009100">
    <property type="entry name" value="AcylCoA_DH/oxidase_NM_dom_sf"/>
</dbReference>
<organism evidence="8">
    <name type="scientific">marine metagenome</name>
    <dbReference type="NCBI Taxonomy" id="408172"/>
    <lineage>
        <taxon>unclassified sequences</taxon>
        <taxon>metagenomes</taxon>
        <taxon>ecological metagenomes</taxon>
    </lineage>
</organism>
<feature type="domain" description="Acyl-CoA dehydrogenase/oxidase C-terminal" evidence="5">
    <location>
        <begin position="253"/>
        <end position="401"/>
    </location>
</feature>
<comment type="similarity">
    <text evidence="2">Belongs to the acyl-CoA dehydrogenase family.</text>
</comment>
<evidence type="ECO:0008006" key="9">
    <source>
        <dbReference type="Google" id="ProtNLM"/>
    </source>
</evidence>
<keyword evidence="3" id="KW-0285">Flavoprotein</keyword>
<feature type="domain" description="Acyl-CoA oxidase/dehydrogenase middle" evidence="6">
    <location>
        <begin position="146"/>
        <end position="241"/>
    </location>
</feature>
<dbReference type="Gene3D" id="2.40.110.10">
    <property type="entry name" value="Butyryl-CoA Dehydrogenase, subunit A, domain 2"/>
    <property type="match status" value="1"/>
</dbReference>
<dbReference type="GO" id="GO:0003995">
    <property type="term" value="F:acyl-CoA dehydrogenase activity"/>
    <property type="evidence" value="ECO:0007669"/>
    <property type="project" value="TreeGrafter"/>
</dbReference>
<keyword evidence="4" id="KW-0274">FAD</keyword>
<comment type="cofactor">
    <cofactor evidence="1">
        <name>FAD</name>
        <dbReference type="ChEBI" id="CHEBI:57692"/>
    </cofactor>
</comment>
<dbReference type="EMBL" id="UINC01001150">
    <property type="protein sequence ID" value="SUZ72454.1"/>
    <property type="molecule type" value="Genomic_DNA"/>
</dbReference>
<dbReference type="AlphaFoldDB" id="A0A381Q0Q7"/>
<dbReference type="InterPro" id="IPR013786">
    <property type="entry name" value="AcylCoA_DH/ox_N"/>
</dbReference>
<sequence length="403" mass="43017">VHFDSAPLGEMDHRGQRYPPLVDSIYGSALKDSDVQVVQRARVWAEEFVALKAESWETERRFAKDGFESAGQNQLTGLLVPASDGGEDISVLGLAHVLEEIAAVDFAIAFALVCHNNLAGAVGRKAKGRLREKFLPGLVQGSSLGAFLLTEPEVGSDAAAITVSATNDGNEWILNGEKAWVTNGTDADVLSVYAQTDSALGHRGIATFLIDADNSGVIKTPGYQLLGGHGLGANSIRFDNCRVSEESLFIPVGEGFRAAMEGIDLARVLVGAMCCGMLRTGLQTASDYVRKRFAFGGRLADLQGVRFKLADVSTDLEASRLLTYRAALTLQEGRNAAVEAAHAKKFASRVTESGLASCMQVMGANGAKRDHSLPRHLAASRLTHYVDGATEIQDVVISRSLLD</sequence>
<evidence type="ECO:0000256" key="3">
    <source>
        <dbReference type="ARBA" id="ARBA00022630"/>
    </source>
</evidence>
<dbReference type="PANTHER" id="PTHR43884">
    <property type="entry name" value="ACYL-COA DEHYDROGENASE"/>
    <property type="match status" value="1"/>
</dbReference>
<evidence type="ECO:0000313" key="8">
    <source>
        <dbReference type="EMBL" id="SUZ72454.1"/>
    </source>
</evidence>
<dbReference type="GO" id="GO:0050660">
    <property type="term" value="F:flavin adenine dinucleotide binding"/>
    <property type="evidence" value="ECO:0007669"/>
    <property type="project" value="InterPro"/>
</dbReference>
<name>A0A381Q0Q7_9ZZZZ</name>
<evidence type="ECO:0000256" key="1">
    <source>
        <dbReference type="ARBA" id="ARBA00001974"/>
    </source>
</evidence>
<dbReference type="Gene3D" id="1.10.540.10">
    <property type="entry name" value="Acyl-CoA dehydrogenase/oxidase, N-terminal domain"/>
    <property type="match status" value="1"/>
</dbReference>
<evidence type="ECO:0000256" key="2">
    <source>
        <dbReference type="ARBA" id="ARBA00009347"/>
    </source>
</evidence>
<proteinExistence type="inferred from homology"/>
<dbReference type="Pfam" id="PF02770">
    <property type="entry name" value="Acyl-CoA_dh_M"/>
    <property type="match status" value="1"/>
</dbReference>
<feature type="non-terminal residue" evidence="8">
    <location>
        <position position="1"/>
    </location>
</feature>
<dbReference type="InterPro" id="IPR037069">
    <property type="entry name" value="AcylCoA_DH/ox_N_sf"/>
</dbReference>